<evidence type="ECO:0000313" key="3">
    <source>
        <dbReference type="Proteomes" id="UP000229401"/>
    </source>
</evidence>
<dbReference type="Gene3D" id="3.90.1010.10">
    <property type="match status" value="1"/>
</dbReference>
<dbReference type="PANTHER" id="PTHR10093">
    <property type="entry name" value="IRON-SULFUR CLUSTER ASSEMBLY ENZYME NIFU HOMOLOG"/>
    <property type="match status" value="1"/>
</dbReference>
<proteinExistence type="predicted"/>
<dbReference type="AlphaFoldDB" id="A0A2M7QHU8"/>
<dbReference type="GO" id="GO:0005506">
    <property type="term" value="F:iron ion binding"/>
    <property type="evidence" value="ECO:0007669"/>
    <property type="project" value="InterPro"/>
</dbReference>
<protein>
    <submittedName>
        <fullName evidence="2">Fe-S cluster protein</fullName>
    </submittedName>
</protein>
<organism evidence="2 3">
    <name type="scientific">Candidatus Roizmanbacteria bacterium CG_4_10_14_0_8_um_filter_33_9</name>
    <dbReference type="NCBI Taxonomy" id="1974826"/>
    <lineage>
        <taxon>Bacteria</taxon>
        <taxon>Candidatus Roizmaniibacteriota</taxon>
    </lineage>
</organism>
<evidence type="ECO:0000259" key="1">
    <source>
        <dbReference type="Pfam" id="PF01592"/>
    </source>
</evidence>
<feature type="domain" description="NIF system FeS cluster assembly NifU N-terminal" evidence="1">
    <location>
        <begin position="4"/>
        <end position="115"/>
    </location>
</feature>
<dbReference type="Pfam" id="PF01592">
    <property type="entry name" value="NifU_N"/>
    <property type="match status" value="1"/>
</dbReference>
<dbReference type="InterPro" id="IPR002871">
    <property type="entry name" value="NIF_FeS_clus_asmbl_NifU_N"/>
</dbReference>
<gene>
    <name evidence="2" type="ORF">COY87_05615</name>
</gene>
<reference evidence="3" key="1">
    <citation type="submission" date="2017-09" db="EMBL/GenBank/DDBJ databases">
        <title>Depth-based differentiation of microbial function through sediment-hosted aquifers and enrichment of novel symbionts in the deep terrestrial subsurface.</title>
        <authorList>
            <person name="Probst A.J."/>
            <person name="Ladd B."/>
            <person name="Jarett J.K."/>
            <person name="Geller-Mcgrath D.E."/>
            <person name="Sieber C.M.K."/>
            <person name="Emerson J.B."/>
            <person name="Anantharaman K."/>
            <person name="Thomas B.C."/>
            <person name="Malmstrom R."/>
            <person name="Stieglmeier M."/>
            <person name="Klingl A."/>
            <person name="Woyke T."/>
            <person name="Ryan C.M."/>
            <person name="Banfield J.F."/>
        </authorList>
    </citation>
    <scope>NUCLEOTIDE SEQUENCE [LARGE SCALE GENOMIC DNA]</scope>
</reference>
<dbReference type="Proteomes" id="UP000229401">
    <property type="component" value="Unassembled WGS sequence"/>
</dbReference>
<dbReference type="GO" id="GO:0016226">
    <property type="term" value="P:iron-sulfur cluster assembly"/>
    <property type="evidence" value="ECO:0007669"/>
    <property type="project" value="InterPro"/>
</dbReference>
<sequence length="118" mass="13340">MSIYQERILDHYKYPRNQGEIEKPDKKTAVHNPLCGDSIKMYAVFEKNKIKKISFIASGCVISKASASLLSEYAVKKSKEQLRKLDKAFIINMLGIELGPNRVKCALLALEALQKLLI</sequence>
<dbReference type="EMBL" id="PFLI01000188">
    <property type="protein sequence ID" value="PIY71556.1"/>
    <property type="molecule type" value="Genomic_DNA"/>
</dbReference>
<accession>A0A2M7QHU8</accession>
<dbReference type="CDD" id="cd06664">
    <property type="entry name" value="IscU_like"/>
    <property type="match status" value="1"/>
</dbReference>
<evidence type="ECO:0000313" key="2">
    <source>
        <dbReference type="EMBL" id="PIY71556.1"/>
    </source>
</evidence>
<dbReference type="GO" id="GO:0051536">
    <property type="term" value="F:iron-sulfur cluster binding"/>
    <property type="evidence" value="ECO:0007669"/>
    <property type="project" value="InterPro"/>
</dbReference>
<dbReference type="SUPFAM" id="SSF82649">
    <property type="entry name" value="SufE/NifU"/>
    <property type="match status" value="1"/>
</dbReference>
<name>A0A2M7QHU8_9BACT</name>
<comment type="caution">
    <text evidence="2">The sequence shown here is derived from an EMBL/GenBank/DDBJ whole genome shotgun (WGS) entry which is preliminary data.</text>
</comment>